<feature type="transmembrane region" description="Helical" evidence="1">
    <location>
        <begin position="93"/>
        <end position="113"/>
    </location>
</feature>
<keyword evidence="1" id="KW-0812">Transmembrane</keyword>
<organism evidence="2 3">
    <name type="scientific">Xanthocytophaga flava</name>
    <dbReference type="NCBI Taxonomy" id="3048013"/>
    <lineage>
        <taxon>Bacteria</taxon>
        <taxon>Pseudomonadati</taxon>
        <taxon>Bacteroidota</taxon>
        <taxon>Cytophagia</taxon>
        <taxon>Cytophagales</taxon>
        <taxon>Rhodocytophagaceae</taxon>
        <taxon>Xanthocytophaga</taxon>
    </lineage>
</organism>
<accession>A0ABT7CR42</accession>
<dbReference type="RefSeq" id="WP_314000757.1">
    <property type="nucleotide sequence ID" value="NZ_JASJOT010000020.1"/>
</dbReference>
<evidence type="ECO:0000313" key="3">
    <source>
        <dbReference type="Proteomes" id="UP001228581"/>
    </source>
</evidence>
<reference evidence="2 3" key="1">
    <citation type="submission" date="2023-05" db="EMBL/GenBank/DDBJ databases">
        <authorList>
            <person name="Zhang X."/>
        </authorList>
    </citation>
    <scope>NUCLEOTIDE SEQUENCE [LARGE SCALE GENOMIC DNA]</scope>
    <source>
        <strain evidence="2 3">DM2B3-1</strain>
    </source>
</reference>
<evidence type="ECO:0000256" key="1">
    <source>
        <dbReference type="SAM" id="Phobius"/>
    </source>
</evidence>
<keyword evidence="1" id="KW-1133">Transmembrane helix</keyword>
<evidence type="ECO:0000313" key="2">
    <source>
        <dbReference type="EMBL" id="MDJ1496166.1"/>
    </source>
</evidence>
<gene>
    <name evidence="2" type="ORF">QNI19_24730</name>
</gene>
<sequence length="124" mass="14260">MYREKYCQRRALELYTSGKTKADVITMLREENAIETELDRLADRFYHDYLFLQKEKRKQRRQKAEQNIMIGSVLLIGGFILTVLSYILIGTGTYILCIGALVSGIVYLGMGLIEKNDLKRDGTS</sequence>
<keyword evidence="3" id="KW-1185">Reference proteome</keyword>
<keyword evidence="1" id="KW-0472">Membrane</keyword>
<dbReference type="EMBL" id="JASJOT010000020">
    <property type="protein sequence ID" value="MDJ1496166.1"/>
    <property type="molecule type" value="Genomic_DNA"/>
</dbReference>
<proteinExistence type="predicted"/>
<protein>
    <recommendedName>
        <fullName evidence="4">DUF2335 domain-containing protein</fullName>
    </recommendedName>
</protein>
<comment type="caution">
    <text evidence="2">The sequence shown here is derived from an EMBL/GenBank/DDBJ whole genome shotgun (WGS) entry which is preliminary data.</text>
</comment>
<name>A0ABT7CR42_9BACT</name>
<feature type="transmembrane region" description="Helical" evidence="1">
    <location>
        <begin position="67"/>
        <end position="87"/>
    </location>
</feature>
<dbReference type="Proteomes" id="UP001228581">
    <property type="component" value="Unassembled WGS sequence"/>
</dbReference>
<evidence type="ECO:0008006" key="4">
    <source>
        <dbReference type="Google" id="ProtNLM"/>
    </source>
</evidence>